<sequence length="354" mass="40592">MTPRAARAVLQPIYDNQSDNSMDNSNQSSRRRTHTTTTTTANRSTDENDGDSEGNDSDKILLILPCQENRYRMDEKDVSHLFYTFQVICSNNYRELCIESHVHHIFTTNQEAKDVLAKGSIIIQRPDSCVSKIDGLYFDASLGFVDVKPHSDPKNNYCVPKDLVRLSVLTKNSLDTNALKGCMGVQVVDIKTYCSLEIIINYMKGNSRFFYLKEQAQKKKMHFFDFSLDCLPLVLKKKLCNLINKNNHEKHTSNIIYNHCINHQADTLLELPILNRNTSGRVFSHKGWTKKYEIAVDLDIDTCYQNFQIMRRSKSICVFFEPSALDSIIGKTKIIESKVENGDTEINPNRKRSN</sequence>
<dbReference type="Proteomes" id="UP001209540">
    <property type="component" value="Unassembled WGS sequence"/>
</dbReference>
<feature type="compositionally biased region" description="Low complexity" evidence="1">
    <location>
        <begin position="15"/>
        <end position="28"/>
    </location>
</feature>
<feature type="region of interest" description="Disordered" evidence="1">
    <location>
        <begin position="1"/>
        <end position="57"/>
    </location>
</feature>
<reference evidence="2" key="1">
    <citation type="journal article" date="2022" name="IScience">
        <title>Evolution of zygomycete secretomes and the origins of terrestrial fungal ecologies.</title>
        <authorList>
            <person name="Chang Y."/>
            <person name="Wang Y."/>
            <person name="Mondo S."/>
            <person name="Ahrendt S."/>
            <person name="Andreopoulos W."/>
            <person name="Barry K."/>
            <person name="Beard J."/>
            <person name="Benny G.L."/>
            <person name="Blankenship S."/>
            <person name="Bonito G."/>
            <person name="Cuomo C."/>
            <person name="Desiro A."/>
            <person name="Gervers K.A."/>
            <person name="Hundley H."/>
            <person name="Kuo A."/>
            <person name="LaButti K."/>
            <person name="Lang B.F."/>
            <person name="Lipzen A."/>
            <person name="O'Donnell K."/>
            <person name="Pangilinan J."/>
            <person name="Reynolds N."/>
            <person name="Sandor L."/>
            <person name="Smith M.E."/>
            <person name="Tsang A."/>
            <person name="Grigoriev I.V."/>
            <person name="Stajich J.E."/>
            <person name="Spatafora J.W."/>
        </authorList>
    </citation>
    <scope>NUCLEOTIDE SEQUENCE</scope>
    <source>
        <strain evidence="2">RSA 2281</strain>
    </source>
</reference>
<organism evidence="2 3">
    <name type="scientific">Phascolomyces articulosus</name>
    <dbReference type="NCBI Taxonomy" id="60185"/>
    <lineage>
        <taxon>Eukaryota</taxon>
        <taxon>Fungi</taxon>
        <taxon>Fungi incertae sedis</taxon>
        <taxon>Mucoromycota</taxon>
        <taxon>Mucoromycotina</taxon>
        <taxon>Mucoromycetes</taxon>
        <taxon>Mucorales</taxon>
        <taxon>Lichtheimiaceae</taxon>
        <taxon>Phascolomyces</taxon>
    </lineage>
</organism>
<comment type="caution">
    <text evidence="2">The sequence shown here is derived from an EMBL/GenBank/DDBJ whole genome shotgun (WGS) entry which is preliminary data.</text>
</comment>
<reference evidence="2" key="2">
    <citation type="submission" date="2023-02" db="EMBL/GenBank/DDBJ databases">
        <authorList>
            <consortium name="DOE Joint Genome Institute"/>
            <person name="Mondo S.J."/>
            <person name="Chang Y."/>
            <person name="Wang Y."/>
            <person name="Ahrendt S."/>
            <person name="Andreopoulos W."/>
            <person name="Barry K."/>
            <person name="Beard J."/>
            <person name="Benny G.L."/>
            <person name="Blankenship S."/>
            <person name="Bonito G."/>
            <person name="Cuomo C."/>
            <person name="Desiro A."/>
            <person name="Gervers K.A."/>
            <person name="Hundley H."/>
            <person name="Kuo A."/>
            <person name="LaButti K."/>
            <person name="Lang B.F."/>
            <person name="Lipzen A."/>
            <person name="O'Donnell K."/>
            <person name="Pangilinan J."/>
            <person name="Reynolds N."/>
            <person name="Sandor L."/>
            <person name="Smith M.W."/>
            <person name="Tsang A."/>
            <person name="Grigoriev I.V."/>
            <person name="Stajich J.E."/>
            <person name="Spatafora J.W."/>
        </authorList>
    </citation>
    <scope>NUCLEOTIDE SEQUENCE</scope>
    <source>
        <strain evidence="2">RSA 2281</strain>
    </source>
</reference>
<evidence type="ECO:0000313" key="2">
    <source>
        <dbReference type="EMBL" id="KAI9268032.1"/>
    </source>
</evidence>
<accession>A0AAD5K3U7</accession>
<evidence type="ECO:0000313" key="3">
    <source>
        <dbReference type="Proteomes" id="UP001209540"/>
    </source>
</evidence>
<keyword evidence="3" id="KW-1185">Reference proteome</keyword>
<dbReference type="AlphaFoldDB" id="A0AAD5K3U7"/>
<evidence type="ECO:0000256" key="1">
    <source>
        <dbReference type="SAM" id="MobiDB-lite"/>
    </source>
</evidence>
<gene>
    <name evidence="2" type="ORF">BDA99DRAFT_535551</name>
</gene>
<protein>
    <submittedName>
        <fullName evidence="2">Uncharacterized protein</fullName>
    </submittedName>
</protein>
<proteinExistence type="predicted"/>
<dbReference type="EMBL" id="JAIXMP010000009">
    <property type="protein sequence ID" value="KAI9268032.1"/>
    <property type="molecule type" value="Genomic_DNA"/>
</dbReference>
<name>A0AAD5K3U7_9FUNG</name>